<protein>
    <submittedName>
        <fullName evidence="2">Uncharacterized protein</fullName>
    </submittedName>
</protein>
<comment type="caution">
    <text evidence="2">The sequence shown here is derived from an EMBL/GenBank/DDBJ whole genome shotgun (WGS) entry which is preliminary data.</text>
</comment>
<reference evidence="2 3" key="2">
    <citation type="submission" date="2019-01" db="EMBL/GenBank/DDBJ databases">
        <title>The decoding of complex shrimp genome reveals the adaptation for benthos swimmer, frequently molting mechanism and breeding impact on genome.</title>
        <authorList>
            <person name="Sun Y."/>
            <person name="Gao Y."/>
            <person name="Yu Y."/>
        </authorList>
    </citation>
    <scope>NUCLEOTIDE SEQUENCE [LARGE SCALE GENOMIC DNA]</scope>
    <source>
        <tissue evidence="2">Muscle</tissue>
    </source>
</reference>
<keyword evidence="3" id="KW-1185">Reference proteome</keyword>
<feature type="compositionally biased region" description="Pro residues" evidence="1">
    <location>
        <begin position="317"/>
        <end position="335"/>
    </location>
</feature>
<dbReference type="Proteomes" id="UP000283509">
    <property type="component" value="Unassembled WGS sequence"/>
</dbReference>
<feature type="region of interest" description="Disordered" evidence="1">
    <location>
        <begin position="308"/>
        <end position="389"/>
    </location>
</feature>
<evidence type="ECO:0000313" key="3">
    <source>
        <dbReference type="Proteomes" id="UP000283509"/>
    </source>
</evidence>
<feature type="region of interest" description="Disordered" evidence="1">
    <location>
        <begin position="75"/>
        <end position="105"/>
    </location>
</feature>
<accession>A0A3R7NML5</accession>
<evidence type="ECO:0000313" key="2">
    <source>
        <dbReference type="EMBL" id="ROT62083.1"/>
    </source>
</evidence>
<proteinExistence type="predicted"/>
<feature type="compositionally biased region" description="Basic residues" evidence="1">
    <location>
        <begin position="51"/>
        <end position="60"/>
    </location>
</feature>
<feature type="compositionally biased region" description="Basic residues" evidence="1">
    <location>
        <begin position="346"/>
        <end position="373"/>
    </location>
</feature>
<organism evidence="2 3">
    <name type="scientific">Penaeus vannamei</name>
    <name type="common">Whiteleg shrimp</name>
    <name type="synonym">Litopenaeus vannamei</name>
    <dbReference type="NCBI Taxonomy" id="6689"/>
    <lineage>
        <taxon>Eukaryota</taxon>
        <taxon>Metazoa</taxon>
        <taxon>Ecdysozoa</taxon>
        <taxon>Arthropoda</taxon>
        <taxon>Crustacea</taxon>
        <taxon>Multicrustacea</taxon>
        <taxon>Malacostraca</taxon>
        <taxon>Eumalacostraca</taxon>
        <taxon>Eucarida</taxon>
        <taxon>Decapoda</taxon>
        <taxon>Dendrobranchiata</taxon>
        <taxon>Penaeoidea</taxon>
        <taxon>Penaeidae</taxon>
        <taxon>Penaeus</taxon>
    </lineage>
</organism>
<dbReference type="AlphaFoldDB" id="A0A3R7NML5"/>
<evidence type="ECO:0000256" key="1">
    <source>
        <dbReference type="SAM" id="MobiDB-lite"/>
    </source>
</evidence>
<feature type="compositionally biased region" description="Basic and acidic residues" evidence="1">
    <location>
        <begin position="380"/>
        <end position="389"/>
    </location>
</feature>
<sequence>MEAIYVQRHPPPPPPPPKSLPRTPLTPPSPSPNLPTPKYGDNATRPATRLNAHRSPTRPTRKALLTHHIAHCLPAPLEAHPPTEATERTTKKQTAPQPDKTEPTPQSIQTMIGILITLSLPPLSPLSFPLSSPPLLHALALSLFTPSPLSLSLLLHSFHAIAPPPPSPSSPLLLHCFHALPPPSPLPFLPFSLYLPPLLPCHCYPPPLLLSCPLPPSVSFLFLSIQFYRPDIPFRGISLSLSFLFSPFSLLLPKATACIPLQTLNPFSLPFNPSIPPTAPPPTYPLHPTTLTYPPSLTPLTPYPPHLIPTPSTLSPLNPPYSPPPPPTPHPPLTYPTPQKRDTKKGGRFRPRYIRPLGRRRERTPHSPGHVRRNQSPLLLKERRYEMPP</sequence>
<reference evidence="2 3" key="1">
    <citation type="submission" date="2018-04" db="EMBL/GenBank/DDBJ databases">
        <authorList>
            <person name="Zhang X."/>
            <person name="Yuan J."/>
            <person name="Li F."/>
            <person name="Xiang J."/>
        </authorList>
    </citation>
    <scope>NUCLEOTIDE SEQUENCE [LARGE SCALE GENOMIC DNA]</scope>
    <source>
        <tissue evidence="2">Muscle</tissue>
    </source>
</reference>
<dbReference type="EMBL" id="QCYY01003837">
    <property type="protein sequence ID" value="ROT62083.1"/>
    <property type="molecule type" value="Genomic_DNA"/>
</dbReference>
<name>A0A3R7NML5_PENVA</name>
<feature type="compositionally biased region" description="Pro residues" evidence="1">
    <location>
        <begin position="9"/>
        <end position="35"/>
    </location>
</feature>
<feature type="region of interest" description="Disordered" evidence="1">
    <location>
        <begin position="1"/>
        <end position="60"/>
    </location>
</feature>
<gene>
    <name evidence="2" type="ORF">C7M84_020092</name>
</gene>